<organism evidence="1">
    <name type="scientific">termite gut metagenome</name>
    <dbReference type="NCBI Taxonomy" id="433724"/>
    <lineage>
        <taxon>unclassified sequences</taxon>
        <taxon>metagenomes</taxon>
        <taxon>organismal metagenomes</taxon>
    </lineage>
</organism>
<dbReference type="PROSITE" id="PS51257">
    <property type="entry name" value="PROKAR_LIPOPROTEIN"/>
    <property type="match status" value="1"/>
</dbReference>
<sequence>MKNFLLLFLLACMAFLAFCSCESEDKLIYDINLQGSVTAEGDTIEIDSRFINDDHTCDWLVYAIYQNDVKSIEKEIIKLFNCQTYDILLSGQIQKVAVKEHFRTGFATELIDWEIEYAVGWNM</sequence>
<dbReference type="EMBL" id="SNRY01002674">
    <property type="protein sequence ID" value="KAA6323992.1"/>
    <property type="molecule type" value="Genomic_DNA"/>
</dbReference>
<evidence type="ECO:0008006" key="2">
    <source>
        <dbReference type="Google" id="ProtNLM"/>
    </source>
</evidence>
<name>A0A5J4QR34_9ZZZZ</name>
<evidence type="ECO:0000313" key="1">
    <source>
        <dbReference type="EMBL" id="KAA6323992.1"/>
    </source>
</evidence>
<comment type="caution">
    <text evidence="1">The sequence shown here is derived from an EMBL/GenBank/DDBJ whole genome shotgun (WGS) entry which is preliminary data.</text>
</comment>
<protein>
    <recommendedName>
        <fullName evidence="2">Lipoprotein</fullName>
    </recommendedName>
</protein>
<dbReference type="AlphaFoldDB" id="A0A5J4QR34"/>
<gene>
    <name evidence="1" type="ORF">EZS27_026630</name>
</gene>
<reference evidence="1" key="1">
    <citation type="submission" date="2019-03" db="EMBL/GenBank/DDBJ databases">
        <title>Single cell metagenomics reveals metabolic interactions within the superorganism composed of flagellate Streblomastix strix and complex community of Bacteroidetes bacteria on its surface.</title>
        <authorList>
            <person name="Treitli S.C."/>
            <person name="Kolisko M."/>
            <person name="Husnik F."/>
            <person name="Keeling P."/>
            <person name="Hampl V."/>
        </authorList>
    </citation>
    <scope>NUCLEOTIDE SEQUENCE</scope>
    <source>
        <strain evidence="1">STM</strain>
    </source>
</reference>
<accession>A0A5J4QR34</accession>
<proteinExistence type="predicted"/>